<evidence type="ECO:0000313" key="4">
    <source>
        <dbReference type="Proteomes" id="UP000663828"/>
    </source>
</evidence>
<evidence type="ECO:0000256" key="1">
    <source>
        <dbReference type="SAM" id="MobiDB-lite"/>
    </source>
</evidence>
<sequence>MNDQRQDSSILENSTKLTTLLFSSSILNITSSPPVRTRTVVSTIYIAGIAFMVGVFLVLLWVNLFSRYCWCWHDTSVSNRLNRQWFIQRSTVRQNENASSKDRHQQRQSEEDELE</sequence>
<dbReference type="Proteomes" id="UP000663828">
    <property type="component" value="Unassembled WGS sequence"/>
</dbReference>
<feature type="transmembrane region" description="Helical" evidence="2">
    <location>
        <begin position="40"/>
        <end position="62"/>
    </location>
</feature>
<proteinExistence type="predicted"/>
<feature type="region of interest" description="Disordered" evidence="1">
    <location>
        <begin position="93"/>
        <end position="115"/>
    </location>
</feature>
<keyword evidence="2" id="KW-1133">Transmembrane helix</keyword>
<organism evidence="3 4">
    <name type="scientific">Adineta ricciae</name>
    <name type="common">Rotifer</name>
    <dbReference type="NCBI Taxonomy" id="249248"/>
    <lineage>
        <taxon>Eukaryota</taxon>
        <taxon>Metazoa</taxon>
        <taxon>Spiralia</taxon>
        <taxon>Gnathifera</taxon>
        <taxon>Rotifera</taxon>
        <taxon>Eurotatoria</taxon>
        <taxon>Bdelloidea</taxon>
        <taxon>Adinetida</taxon>
        <taxon>Adinetidae</taxon>
        <taxon>Adineta</taxon>
    </lineage>
</organism>
<keyword evidence="2" id="KW-0472">Membrane</keyword>
<reference evidence="3" key="1">
    <citation type="submission" date="2021-02" db="EMBL/GenBank/DDBJ databases">
        <authorList>
            <person name="Nowell W R."/>
        </authorList>
    </citation>
    <scope>NUCLEOTIDE SEQUENCE</scope>
</reference>
<gene>
    <name evidence="3" type="ORF">XAT740_LOCUS41947</name>
</gene>
<name>A0A815VP34_ADIRI</name>
<dbReference type="AlphaFoldDB" id="A0A815VP34"/>
<accession>A0A815VP34</accession>
<evidence type="ECO:0000256" key="2">
    <source>
        <dbReference type="SAM" id="Phobius"/>
    </source>
</evidence>
<feature type="compositionally biased region" description="Basic and acidic residues" evidence="1">
    <location>
        <begin position="99"/>
        <end position="109"/>
    </location>
</feature>
<evidence type="ECO:0000313" key="3">
    <source>
        <dbReference type="EMBL" id="CAF1537710.1"/>
    </source>
</evidence>
<dbReference type="EMBL" id="CAJNOR010004964">
    <property type="protein sequence ID" value="CAF1537710.1"/>
    <property type="molecule type" value="Genomic_DNA"/>
</dbReference>
<comment type="caution">
    <text evidence="3">The sequence shown here is derived from an EMBL/GenBank/DDBJ whole genome shotgun (WGS) entry which is preliminary data.</text>
</comment>
<protein>
    <submittedName>
        <fullName evidence="3">Uncharacterized protein</fullName>
    </submittedName>
</protein>
<keyword evidence="2" id="KW-0812">Transmembrane</keyword>
<keyword evidence="4" id="KW-1185">Reference proteome</keyword>